<keyword evidence="4" id="KW-1015">Disulfide bond</keyword>
<dbReference type="SMART" id="SM00179">
    <property type="entry name" value="EGF_CA"/>
    <property type="match status" value="3"/>
</dbReference>
<dbReference type="InterPro" id="IPR002035">
    <property type="entry name" value="VWF_A"/>
</dbReference>
<dbReference type="Pfam" id="PF07645">
    <property type="entry name" value="EGF_CA"/>
    <property type="match status" value="2"/>
</dbReference>
<dbReference type="Pfam" id="PF00092">
    <property type="entry name" value="VWA"/>
    <property type="match status" value="1"/>
</dbReference>
<evidence type="ECO:0000256" key="2">
    <source>
        <dbReference type="ARBA" id="ARBA00022729"/>
    </source>
</evidence>
<dbReference type="OrthoDB" id="6022609at2759"/>
<dbReference type="PRINTS" id="PR00453">
    <property type="entry name" value="VWFADOMAIN"/>
</dbReference>
<dbReference type="SUPFAM" id="SSF53300">
    <property type="entry name" value="vWA-like"/>
    <property type="match status" value="1"/>
</dbReference>
<evidence type="ECO:0000256" key="5">
    <source>
        <dbReference type="PROSITE-ProRule" id="PRU00076"/>
    </source>
</evidence>
<protein>
    <submittedName>
        <fullName evidence="8">Uncharacterized protein</fullName>
    </submittedName>
</protein>
<gene>
    <name evidence="8" type="ORF">ASIM_LOCUS18876</name>
</gene>
<organism evidence="8 9">
    <name type="scientific">Anisakis simplex</name>
    <name type="common">Herring worm</name>
    <dbReference type="NCBI Taxonomy" id="6269"/>
    <lineage>
        <taxon>Eukaryota</taxon>
        <taxon>Metazoa</taxon>
        <taxon>Ecdysozoa</taxon>
        <taxon>Nematoda</taxon>
        <taxon>Chromadorea</taxon>
        <taxon>Rhabditida</taxon>
        <taxon>Spirurina</taxon>
        <taxon>Ascaridomorpha</taxon>
        <taxon>Ascaridoidea</taxon>
        <taxon>Anisakidae</taxon>
        <taxon>Anisakis</taxon>
        <taxon>Anisakis simplex complex</taxon>
    </lineage>
</organism>
<dbReference type="SUPFAM" id="SSF57184">
    <property type="entry name" value="Growth factor receptor domain"/>
    <property type="match status" value="1"/>
</dbReference>
<dbReference type="InterPro" id="IPR000152">
    <property type="entry name" value="EGF-type_Asp/Asn_hydroxyl_site"/>
</dbReference>
<feature type="domain" description="EGF-like" evidence="6">
    <location>
        <begin position="104"/>
        <end position="143"/>
    </location>
</feature>
<dbReference type="InterPro" id="IPR001881">
    <property type="entry name" value="EGF-like_Ca-bd_dom"/>
</dbReference>
<dbReference type="PANTHER" id="PTHR24020">
    <property type="entry name" value="COLLAGEN ALPHA"/>
    <property type="match status" value="1"/>
</dbReference>
<evidence type="ECO:0000256" key="1">
    <source>
        <dbReference type="ARBA" id="ARBA00022536"/>
    </source>
</evidence>
<dbReference type="InterPro" id="IPR036465">
    <property type="entry name" value="vWFA_dom_sf"/>
</dbReference>
<dbReference type="FunFam" id="3.40.50.410:FF:000047">
    <property type="entry name" value="von Willebrand factor A domain containing 2"/>
    <property type="match status" value="1"/>
</dbReference>
<evidence type="ECO:0000259" key="7">
    <source>
        <dbReference type="PROSITE" id="PS50234"/>
    </source>
</evidence>
<reference evidence="8 9" key="1">
    <citation type="submission" date="2018-11" db="EMBL/GenBank/DDBJ databases">
        <authorList>
            <consortium name="Pathogen Informatics"/>
        </authorList>
    </citation>
    <scope>NUCLEOTIDE SEQUENCE [LARGE SCALE GENOMIC DNA]</scope>
</reference>
<dbReference type="InterPro" id="IPR009030">
    <property type="entry name" value="Growth_fac_rcpt_cys_sf"/>
</dbReference>
<evidence type="ECO:0000313" key="9">
    <source>
        <dbReference type="Proteomes" id="UP000267096"/>
    </source>
</evidence>
<keyword evidence="2" id="KW-0732">Signal</keyword>
<comment type="caution">
    <text evidence="5">Lacks conserved residue(s) required for the propagation of feature annotation.</text>
</comment>
<feature type="domain" description="EGF-like" evidence="6">
    <location>
        <begin position="54"/>
        <end position="92"/>
    </location>
</feature>
<dbReference type="PROSITE" id="PS50234">
    <property type="entry name" value="VWFA"/>
    <property type="match status" value="1"/>
</dbReference>
<dbReference type="Pfam" id="PF00008">
    <property type="entry name" value="EGF"/>
    <property type="match status" value="1"/>
</dbReference>
<evidence type="ECO:0000259" key="6">
    <source>
        <dbReference type="PROSITE" id="PS50026"/>
    </source>
</evidence>
<dbReference type="Gene3D" id="2.10.25.10">
    <property type="entry name" value="Laminin"/>
    <property type="match status" value="3"/>
</dbReference>
<proteinExistence type="predicted"/>
<dbReference type="InterPro" id="IPR050525">
    <property type="entry name" value="ECM_Assembly_Org"/>
</dbReference>
<dbReference type="SMART" id="SM00327">
    <property type="entry name" value="VWA"/>
    <property type="match status" value="1"/>
</dbReference>
<evidence type="ECO:0000313" key="8">
    <source>
        <dbReference type="EMBL" id="VDK66561.1"/>
    </source>
</evidence>
<dbReference type="EMBL" id="UYRR01036230">
    <property type="protein sequence ID" value="VDK66561.1"/>
    <property type="molecule type" value="Genomic_DNA"/>
</dbReference>
<dbReference type="GO" id="GO:0005509">
    <property type="term" value="F:calcium ion binding"/>
    <property type="evidence" value="ECO:0007669"/>
    <property type="project" value="InterPro"/>
</dbReference>
<sequence length="407" mass="45525">MHFSVFNRCEQHHDCDRSAICSNTYDGYNCQCKPGYLDISPDPARLPGRKCQQLINECGDRTHDCSPYATCEDTQDAFLCKCNEGYTDVSSRYGLKPGRKCAKVENRCSSKSLNSCDENADCVQLPDGYTCKCFNGYIDVSSNANLPPGRVCTLQTTCPAQPTDLVFLIDGSGSISSDVFREEVLRFVKEFIELFDIASDKTRVAVVQYSDRIRHEFDLNQYTSARDLKDAIDRIQYITGLTRTGAAIHHVTTEAFSEKHGARPSSNSVSRVAIVITDGRSQDNVLKPAKEARQQHIQLFAVGVTEHVLDSELENIAGKLKSVEQSQRSFGIMHYPTTEVVIKAESCYEAIPVNSNACDGSLMGSRNGLKGKSKIYGKFIMFLREFVFALSERSTEIRSSITKYKWY</sequence>
<name>A0A3P6TQG9_ANISI</name>
<dbReference type="InterPro" id="IPR000742">
    <property type="entry name" value="EGF"/>
</dbReference>
<dbReference type="AlphaFoldDB" id="A0A3P6TQG9"/>
<accession>A0A3P6TQG9</accession>
<dbReference type="InterPro" id="IPR049883">
    <property type="entry name" value="NOTCH1_EGF-like"/>
</dbReference>
<evidence type="ECO:0000256" key="3">
    <source>
        <dbReference type="ARBA" id="ARBA00022737"/>
    </source>
</evidence>
<dbReference type="CDD" id="cd00054">
    <property type="entry name" value="EGF_CA"/>
    <property type="match status" value="2"/>
</dbReference>
<feature type="domain" description="EGF-like" evidence="6">
    <location>
        <begin position="5"/>
        <end position="42"/>
    </location>
</feature>
<keyword evidence="3" id="KW-0677">Repeat</keyword>
<dbReference type="Gene3D" id="3.40.50.410">
    <property type="entry name" value="von Willebrand factor, type A domain"/>
    <property type="match status" value="1"/>
</dbReference>
<dbReference type="SMART" id="SM00181">
    <property type="entry name" value="EGF"/>
    <property type="match status" value="3"/>
</dbReference>
<dbReference type="PROSITE" id="PS50026">
    <property type="entry name" value="EGF_3"/>
    <property type="match status" value="3"/>
</dbReference>
<keyword evidence="1 5" id="KW-0245">EGF-like domain</keyword>
<evidence type="ECO:0000256" key="4">
    <source>
        <dbReference type="ARBA" id="ARBA00023157"/>
    </source>
</evidence>
<dbReference type="PROSITE" id="PS00010">
    <property type="entry name" value="ASX_HYDROXYL"/>
    <property type="match status" value="2"/>
</dbReference>
<dbReference type="Proteomes" id="UP000267096">
    <property type="component" value="Unassembled WGS sequence"/>
</dbReference>
<keyword evidence="9" id="KW-1185">Reference proteome</keyword>
<feature type="domain" description="VWFA" evidence="7">
    <location>
        <begin position="164"/>
        <end position="351"/>
    </location>
</feature>
<dbReference type="PANTHER" id="PTHR24020:SF20">
    <property type="entry name" value="PH DOMAIN-CONTAINING PROTEIN"/>
    <property type="match status" value="1"/>
</dbReference>